<dbReference type="InterPro" id="IPR000014">
    <property type="entry name" value="PAS"/>
</dbReference>
<evidence type="ECO:0000313" key="9">
    <source>
        <dbReference type="EMBL" id="ADY41921.1"/>
    </source>
</evidence>
<dbReference type="SUPFAM" id="SSF55785">
    <property type="entry name" value="PYP-like sensor domain (PAS domain)"/>
    <property type="match status" value="2"/>
</dbReference>
<keyword evidence="3" id="KW-0805">Transcription regulation</keyword>
<dbReference type="Pfam" id="PF23171">
    <property type="entry name" value="bHLH_HIF1A"/>
    <property type="match status" value="1"/>
</dbReference>
<dbReference type="GO" id="GO:0071456">
    <property type="term" value="P:cellular response to hypoxia"/>
    <property type="evidence" value="ECO:0007669"/>
    <property type="project" value="TreeGrafter"/>
</dbReference>
<dbReference type="PROSITE" id="PS50112">
    <property type="entry name" value="PAS"/>
    <property type="match status" value="2"/>
</dbReference>
<dbReference type="GO" id="GO:0000981">
    <property type="term" value="F:DNA-binding transcription factor activity, RNA polymerase II-specific"/>
    <property type="evidence" value="ECO:0007669"/>
    <property type="project" value="TreeGrafter"/>
</dbReference>
<dbReference type="PROSITE" id="PS50888">
    <property type="entry name" value="BHLH"/>
    <property type="match status" value="1"/>
</dbReference>
<feature type="domain" description="BHLH" evidence="8">
    <location>
        <begin position="21"/>
        <end position="75"/>
    </location>
</feature>
<comment type="subcellular location">
    <subcellularLocation>
        <location evidence="1">Nucleus</location>
    </subcellularLocation>
</comment>
<evidence type="ECO:0000256" key="3">
    <source>
        <dbReference type="ARBA" id="ARBA00023015"/>
    </source>
</evidence>
<dbReference type="InterPro" id="IPR035965">
    <property type="entry name" value="PAS-like_dom_sf"/>
</dbReference>
<dbReference type="InterPro" id="IPR013767">
    <property type="entry name" value="PAS_fold"/>
</dbReference>
<evidence type="ECO:0000256" key="1">
    <source>
        <dbReference type="ARBA" id="ARBA00004123"/>
    </source>
</evidence>
<feature type="compositionally biased region" description="Low complexity" evidence="6">
    <location>
        <begin position="691"/>
        <end position="718"/>
    </location>
</feature>
<organism evidence="9">
    <name type="scientific">Ascaris suum</name>
    <name type="common">Pig roundworm</name>
    <name type="synonym">Ascaris lumbricoides</name>
    <dbReference type="NCBI Taxonomy" id="6253"/>
    <lineage>
        <taxon>Eukaryota</taxon>
        <taxon>Metazoa</taxon>
        <taxon>Ecdysozoa</taxon>
        <taxon>Nematoda</taxon>
        <taxon>Chromadorea</taxon>
        <taxon>Rhabditida</taxon>
        <taxon>Spirurina</taxon>
        <taxon>Ascaridomorpha</taxon>
        <taxon>Ascaridoidea</taxon>
        <taxon>Ascarididae</taxon>
        <taxon>Ascaris</taxon>
    </lineage>
</organism>
<dbReference type="EMBL" id="JI166617">
    <property type="protein sequence ID" value="ADY41921.1"/>
    <property type="molecule type" value="mRNA"/>
</dbReference>
<proteinExistence type="evidence at transcript level"/>
<dbReference type="PANTHER" id="PTHR23043">
    <property type="entry name" value="HYPOXIA-INDUCIBLE FACTOR 1 ALPHA"/>
    <property type="match status" value="1"/>
</dbReference>
<feature type="compositionally biased region" description="Polar residues" evidence="6">
    <location>
        <begin position="735"/>
        <end position="746"/>
    </location>
</feature>
<name>F1KVL7_ASCSU</name>
<keyword evidence="4" id="KW-0804">Transcription</keyword>
<dbReference type="Pfam" id="PF14598">
    <property type="entry name" value="PAS_11"/>
    <property type="match status" value="1"/>
</dbReference>
<evidence type="ECO:0000256" key="5">
    <source>
        <dbReference type="ARBA" id="ARBA00023242"/>
    </source>
</evidence>
<feature type="region of interest" description="Disordered" evidence="6">
    <location>
        <begin position="663"/>
        <end position="746"/>
    </location>
</feature>
<dbReference type="AlphaFoldDB" id="F1KVL7"/>
<dbReference type="PANTHER" id="PTHR23043:SF17">
    <property type="entry name" value="PROTEIN SIMILAR"/>
    <property type="match status" value="1"/>
</dbReference>
<dbReference type="NCBIfam" id="TIGR00229">
    <property type="entry name" value="sensory_box"/>
    <property type="match status" value="1"/>
</dbReference>
<feature type="domain" description="PAS" evidence="7">
    <location>
        <begin position="241"/>
        <end position="290"/>
    </location>
</feature>
<dbReference type="InterPro" id="IPR011598">
    <property type="entry name" value="bHLH_dom"/>
</dbReference>
<evidence type="ECO:0000256" key="4">
    <source>
        <dbReference type="ARBA" id="ARBA00023163"/>
    </source>
</evidence>
<keyword evidence="2" id="KW-0677">Repeat</keyword>
<accession>F1KVL7</accession>
<evidence type="ECO:0000259" key="8">
    <source>
        <dbReference type="PROSITE" id="PS50888"/>
    </source>
</evidence>
<reference evidence="9" key="1">
    <citation type="journal article" date="2011" name="Genome Res.">
        <title>Deep small RNA sequencing from the nematode Ascaris reveals conservation, functional diversification, and novel developmental profiles.</title>
        <authorList>
            <person name="Wang J."/>
            <person name="Czech B."/>
            <person name="Crunk A."/>
            <person name="Wallace A."/>
            <person name="Mitreva M."/>
            <person name="Hannon G.J."/>
            <person name="Davis R.E."/>
        </authorList>
    </citation>
    <scope>NUCLEOTIDE SEQUENCE</scope>
</reference>
<dbReference type="GO" id="GO:0046983">
    <property type="term" value="F:protein dimerization activity"/>
    <property type="evidence" value="ECO:0007669"/>
    <property type="project" value="InterPro"/>
</dbReference>
<sequence length="832" mass="89858">MMADHGGDFEADCSRKRNLDRRRETSRYAARDRRGKEADIFTDLKEVVPIVEEATVTHVDRIALLRVASTMFRLRKHASKLLKTALCEESLGLWSEATLLESLDGFMAIIDSDGVILYITESVSIYLGLTQTDLTGRSLKEFVHPNDYEEVSKSSAETSDDGYMTVMRMKSVISPRGRNLNLKSALFKPVNCRIRAVTDEGGRLRVLQCSAQPAGQGSSAAMAAKSAEIPNGTYMTRHTCDMKFSYVSESFNYILRHEARSLMGTSFYSLVHPADINAVAASMREMLSKGHTRTPYYRLIGAGRTVVWVQTEATTVNHTSKGHKGQYVICVHELLGTQNELESFMVGRDSCLTSGSSVQVKKELDDSPDSRKSSYDEVLQWLFRDHPNSPAPNAALFRPQDCHPKRNRLTGANSDDPDPPLATAALFASRLDSPVSSVDDITYDNSPTSPYTNNAGLEYSPLAAGVAECELRSSSDSHSSAGGRAGGIGITNCGGSGRGGRVLASRGADSNECIPRTSRLHEFTTDLPSDPFLNTIRLPTIPSTDAYALSTADAISDGASERSHLYSSLSTPCAQYSSSVGYDPYMSASSTVAQPTQTHCGTAQVSTTTAMAYKDSHEEFFENPDLQTLAPFVAHEDMMQLTTDIHSLLPDFNFADWIPADPAPLHRTNSEQQRSCATSGGSPALSPPASNPANTPQSSLSGCMSSPTTPGASSAPTSRHNSRATNFGTLPYPTPSTSPGSKSATASHYSFSNIATATDTTMSKRTVAATLVSRSQSETLSRDNNAWVHQQQHHPTPSVHTTVLGGGCTWTEIGTRTGGDPVLAFRRDTSAA</sequence>
<dbReference type="Pfam" id="PF00989">
    <property type="entry name" value="PAS"/>
    <property type="match status" value="1"/>
</dbReference>
<feature type="region of interest" description="Disordered" evidence="6">
    <location>
        <begin position="392"/>
        <end position="419"/>
    </location>
</feature>
<dbReference type="GO" id="GO:0010557">
    <property type="term" value="P:positive regulation of macromolecule biosynthetic process"/>
    <property type="evidence" value="ECO:0007669"/>
    <property type="project" value="UniProtKB-ARBA"/>
</dbReference>
<evidence type="ECO:0000256" key="2">
    <source>
        <dbReference type="ARBA" id="ARBA00022737"/>
    </source>
</evidence>
<evidence type="ECO:0000256" key="6">
    <source>
        <dbReference type="SAM" id="MobiDB-lite"/>
    </source>
</evidence>
<dbReference type="GO" id="GO:0005634">
    <property type="term" value="C:nucleus"/>
    <property type="evidence" value="ECO:0007669"/>
    <property type="project" value="UniProtKB-SubCell"/>
</dbReference>
<feature type="domain" description="PAS" evidence="7">
    <location>
        <begin position="99"/>
        <end position="162"/>
    </location>
</feature>
<evidence type="ECO:0000259" key="7">
    <source>
        <dbReference type="PROSITE" id="PS50112"/>
    </source>
</evidence>
<protein>
    <submittedName>
        <fullName evidence="9">Hypoxia-inducible factor 1-alpha</fullName>
    </submittedName>
</protein>
<keyword evidence="5" id="KW-0539">Nucleus</keyword>
<dbReference type="Gene3D" id="3.30.450.20">
    <property type="entry name" value="PAS domain"/>
    <property type="match status" value="2"/>
</dbReference>
<dbReference type="SMART" id="SM00091">
    <property type="entry name" value="PAS"/>
    <property type="match status" value="2"/>
</dbReference>
<dbReference type="CDD" id="cd00130">
    <property type="entry name" value="PAS"/>
    <property type="match status" value="2"/>
</dbReference>
<dbReference type="GO" id="GO:0000977">
    <property type="term" value="F:RNA polymerase II transcription regulatory region sequence-specific DNA binding"/>
    <property type="evidence" value="ECO:0007669"/>
    <property type="project" value="TreeGrafter"/>
</dbReference>